<dbReference type="EMBL" id="VGLS01000749">
    <property type="protein sequence ID" value="MBM3225987.1"/>
    <property type="molecule type" value="Genomic_DNA"/>
</dbReference>
<evidence type="ECO:0000313" key="2">
    <source>
        <dbReference type="Proteomes" id="UP000712673"/>
    </source>
</evidence>
<reference evidence="1" key="1">
    <citation type="submission" date="2019-03" db="EMBL/GenBank/DDBJ databases">
        <title>Lake Tanganyika Metagenome-Assembled Genomes (MAGs).</title>
        <authorList>
            <person name="Tran P."/>
        </authorList>
    </citation>
    <scope>NUCLEOTIDE SEQUENCE</scope>
    <source>
        <strain evidence="1">K_DeepCast_65m_m2_066</strain>
    </source>
</reference>
<organism evidence="1 2">
    <name type="scientific">Tectimicrobiota bacterium</name>
    <dbReference type="NCBI Taxonomy" id="2528274"/>
    <lineage>
        <taxon>Bacteria</taxon>
        <taxon>Pseudomonadati</taxon>
        <taxon>Nitrospinota/Tectimicrobiota group</taxon>
        <taxon>Candidatus Tectimicrobiota</taxon>
    </lineage>
</organism>
<proteinExistence type="predicted"/>
<protein>
    <submittedName>
        <fullName evidence="1">Uncharacterized protein</fullName>
    </submittedName>
</protein>
<dbReference type="Proteomes" id="UP000712673">
    <property type="component" value="Unassembled WGS sequence"/>
</dbReference>
<comment type="caution">
    <text evidence="1">The sequence shown here is derived from an EMBL/GenBank/DDBJ whole genome shotgun (WGS) entry which is preliminary data.</text>
</comment>
<gene>
    <name evidence="1" type="ORF">FJZ47_19625</name>
</gene>
<name>A0A938B2E4_UNCTE</name>
<evidence type="ECO:0000313" key="1">
    <source>
        <dbReference type="EMBL" id="MBM3225987.1"/>
    </source>
</evidence>
<accession>A0A938B2E4</accession>
<sequence>MGINHAESISYHLLEFSTAYYRAIALGKDPHFKSLAKYTGAAHYRQWKKADITHRTVERHFGRAFHQAVERAERIYFALDDIPNVVEAVRRGKAGFQFGTMTQAELHHSATQPALLRKTVFFRGGKEVASPFAAPPESV</sequence>
<dbReference type="AlphaFoldDB" id="A0A938B2E4"/>